<dbReference type="InterPro" id="IPR051056">
    <property type="entry name" value="Glycosyl_Hydrolase_73"/>
</dbReference>
<dbReference type="AlphaFoldDB" id="A0A0L0MEZ2"/>
<evidence type="ECO:0000256" key="4">
    <source>
        <dbReference type="ARBA" id="ARBA00007974"/>
    </source>
</evidence>
<evidence type="ECO:0000313" key="12">
    <source>
        <dbReference type="EMBL" id="KND60871.1"/>
    </source>
</evidence>
<dbReference type="GO" id="GO:0071555">
    <property type="term" value="P:cell wall organization"/>
    <property type="evidence" value="ECO:0007669"/>
    <property type="project" value="UniProtKB-KW"/>
</dbReference>
<dbReference type="EMBL" id="LFJJ01000041">
    <property type="protein sequence ID" value="KND60871.1"/>
    <property type="molecule type" value="Genomic_DNA"/>
</dbReference>
<name>A0A0L0MEZ2_9BURK</name>
<comment type="subcellular location">
    <subcellularLocation>
        <location evidence="2">Periplasm</location>
    </subcellularLocation>
</comment>
<sequence>MNSNATGIASSTLASTDTNDAAAGMGKLSGRFALDVQGFDAMRAQANKDPQAGLKQAAQQFDAVFTQMMLKSMRDATPSDSPFESNDSKSFTAMLDQQLSQQMSSKGIGVADMMLKQLQRNAGVKPDAKTMGSSNAMQMLNGMGGGSGGAGGDMDANAGNIAAMNAMAKAYAAAQANKSQASLNSGRGYTAADSIAAPAPGNGSDKVNDFVDRLAAPAQAASAATGISARFIIGQAALESGWGKREIKYANGQTSHNIFGIKATGGWTGKTVDSVTTEYVNGQPKKVVEKFRAYDSYEDALTDYASVIKNNPRYSPVVEASRDVAGFAHGMQKAGYATDPQYAKKLISIMKQIV</sequence>
<evidence type="ECO:0000256" key="10">
    <source>
        <dbReference type="ARBA" id="ARBA00030835"/>
    </source>
</evidence>
<reference evidence="13" key="1">
    <citation type="submission" date="2015-06" db="EMBL/GenBank/DDBJ databases">
        <title>Comparative genomics of Burkholderia leaf nodule symbionts.</title>
        <authorList>
            <person name="Carlier A."/>
            <person name="Eberl L."/>
            <person name="Pinto-Carbo M."/>
        </authorList>
    </citation>
    <scope>NUCLEOTIDE SEQUENCE [LARGE SCALE GENOMIC DNA]</scope>
    <source>
        <strain evidence="13">UZHbot4</strain>
    </source>
</reference>
<evidence type="ECO:0000256" key="2">
    <source>
        <dbReference type="ARBA" id="ARBA00004418"/>
    </source>
</evidence>
<dbReference type="InterPro" id="IPR019301">
    <property type="entry name" value="Flagellar_prot_FlgJ_N"/>
</dbReference>
<evidence type="ECO:0000256" key="6">
    <source>
        <dbReference type="ARBA" id="ARBA00022764"/>
    </source>
</evidence>
<dbReference type="GO" id="GO:0044780">
    <property type="term" value="P:bacterial-type flagellum assembly"/>
    <property type="evidence" value="ECO:0007669"/>
    <property type="project" value="InterPro"/>
</dbReference>
<keyword evidence="6" id="KW-0574">Periplasm</keyword>
<dbReference type="Pfam" id="PF01832">
    <property type="entry name" value="Glucosaminidase"/>
    <property type="match status" value="1"/>
</dbReference>
<comment type="function">
    <text evidence="1">Flagellum-specific muramidase which hydrolyzes the peptidoglycan layer to assemble the rod structure in the periplasmic space.</text>
</comment>
<evidence type="ECO:0000313" key="13">
    <source>
        <dbReference type="Proteomes" id="UP000036959"/>
    </source>
</evidence>
<keyword evidence="8" id="KW-0326">Glycosidase</keyword>
<dbReference type="PANTHER" id="PTHR33308:SF9">
    <property type="entry name" value="PEPTIDOGLYCAN HYDROLASE FLGJ"/>
    <property type="match status" value="1"/>
</dbReference>
<dbReference type="InterPro" id="IPR002901">
    <property type="entry name" value="MGlyc_endo_b_GlcNAc-like_dom"/>
</dbReference>
<comment type="caution">
    <text evidence="12">The sequence shown here is derived from an EMBL/GenBank/DDBJ whole genome shotgun (WGS) entry which is preliminary data.</text>
</comment>
<dbReference type="Proteomes" id="UP000036959">
    <property type="component" value="Unassembled WGS sequence"/>
</dbReference>
<dbReference type="PANTHER" id="PTHR33308">
    <property type="entry name" value="PEPTIDOGLYCAN HYDROLASE FLGJ"/>
    <property type="match status" value="1"/>
</dbReference>
<dbReference type="SMART" id="SM00047">
    <property type="entry name" value="LYZ2"/>
    <property type="match status" value="1"/>
</dbReference>
<dbReference type="GO" id="GO:0042597">
    <property type="term" value="C:periplasmic space"/>
    <property type="evidence" value="ECO:0007669"/>
    <property type="project" value="UniProtKB-SubCell"/>
</dbReference>
<organism evidence="12 13">
    <name type="scientific">Candidatus Burkholderia verschuerenii</name>
    <dbReference type="NCBI Taxonomy" id="242163"/>
    <lineage>
        <taxon>Bacteria</taxon>
        <taxon>Pseudomonadati</taxon>
        <taxon>Pseudomonadota</taxon>
        <taxon>Betaproteobacteria</taxon>
        <taxon>Burkholderiales</taxon>
        <taxon>Burkholderiaceae</taxon>
        <taxon>Burkholderia</taxon>
    </lineage>
</organism>
<keyword evidence="9" id="KW-0961">Cell wall biogenesis/degradation</keyword>
<dbReference type="RefSeq" id="WP_050453205.1">
    <property type="nucleotide sequence ID" value="NZ_LFJJ01000041.1"/>
</dbReference>
<dbReference type="Gene3D" id="2.10.70.40">
    <property type="entry name" value="peptidoglycan hydrolase"/>
    <property type="match status" value="1"/>
</dbReference>
<evidence type="ECO:0000259" key="11">
    <source>
        <dbReference type="SMART" id="SM00047"/>
    </source>
</evidence>
<dbReference type="InterPro" id="IPR013377">
    <property type="entry name" value="FlgJ"/>
</dbReference>
<evidence type="ECO:0000256" key="7">
    <source>
        <dbReference type="ARBA" id="ARBA00022801"/>
    </source>
</evidence>
<dbReference type="GO" id="GO:0004040">
    <property type="term" value="F:amidase activity"/>
    <property type="evidence" value="ECO:0007669"/>
    <property type="project" value="InterPro"/>
</dbReference>
<dbReference type="Pfam" id="PF10135">
    <property type="entry name" value="Rod-binding"/>
    <property type="match status" value="1"/>
</dbReference>
<feature type="domain" description="Mannosyl-glycoprotein endo-beta-N-acetylglucosamidase-like" evidence="11">
    <location>
        <begin position="196"/>
        <end position="354"/>
    </location>
</feature>
<accession>A0A0L0MEZ2</accession>
<dbReference type="PRINTS" id="PR01002">
    <property type="entry name" value="FLGFLGJ"/>
</dbReference>
<dbReference type="NCBIfam" id="TIGR02541">
    <property type="entry name" value="flagell_FlgJ"/>
    <property type="match status" value="1"/>
</dbReference>
<evidence type="ECO:0000256" key="5">
    <source>
        <dbReference type="ARBA" id="ARBA00013433"/>
    </source>
</evidence>
<keyword evidence="13" id="KW-1185">Reference proteome</keyword>
<dbReference type="Gene3D" id="1.10.530.10">
    <property type="match status" value="1"/>
</dbReference>
<protein>
    <recommendedName>
        <fullName evidence="5">Peptidoglycan hydrolase FlgJ</fullName>
    </recommendedName>
    <alternativeName>
        <fullName evidence="10">Muramidase FlgJ</fullName>
    </alternativeName>
</protein>
<comment type="similarity">
    <text evidence="4">In the C-terminal section; belongs to the glycosyl hydrolase 73 family.</text>
</comment>
<dbReference type="GO" id="GO:0016798">
    <property type="term" value="F:hydrolase activity, acting on glycosyl bonds"/>
    <property type="evidence" value="ECO:0007669"/>
    <property type="project" value="UniProtKB-KW"/>
</dbReference>
<dbReference type="PATRIC" id="fig|242163.4.peg.5014"/>
<evidence type="ECO:0000256" key="8">
    <source>
        <dbReference type="ARBA" id="ARBA00023295"/>
    </source>
</evidence>
<keyword evidence="12" id="KW-0282">Flagellum</keyword>
<proteinExistence type="inferred from homology"/>
<dbReference type="NCBIfam" id="NF009354">
    <property type="entry name" value="PRK12709.1"/>
    <property type="match status" value="1"/>
</dbReference>
<evidence type="ECO:0000256" key="1">
    <source>
        <dbReference type="ARBA" id="ARBA00002954"/>
    </source>
</evidence>
<keyword evidence="12" id="KW-0969">Cilium</keyword>
<evidence type="ECO:0000256" key="3">
    <source>
        <dbReference type="ARBA" id="ARBA00006880"/>
    </source>
</evidence>
<comment type="similarity">
    <text evidence="3">In the N-terminal section; belongs to the FlgJ family.</text>
</comment>
<gene>
    <name evidence="12" type="ORF">BVER_00971c</name>
</gene>
<evidence type="ECO:0000256" key="9">
    <source>
        <dbReference type="ARBA" id="ARBA00023316"/>
    </source>
</evidence>
<keyword evidence="12" id="KW-0966">Cell projection</keyword>
<dbReference type="GO" id="GO:0071973">
    <property type="term" value="P:bacterial-type flagellum-dependent cell motility"/>
    <property type="evidence" value="ECO:0007669"/>
    <property type="project" value="TreeGrafter"/>
</dbReference>
<dbReference type="OrthoDB" id="289937at2"/>
<keyword evidence="7 12" id="KW-0378">Hydrolase</keyword>